<dbReference type="PANTHER" id="PTHR11709">
    <property type="entry name" value="MULTI-COPPER OXIDASE"/>
    <property type="match status" value="1"/>
</dbReference>
<dbReference type="AlphaFoldDB" id="A0AAU9LU10"/>
<evidence type="ECO:0000313" key="4">
    <source>
        <dbReference type="Proteomes" id="UP001157418"/>
    </source>
</evidence>
<keyword evidence="4" id="KW-1185">Reference proteome</keyword>
<organism evidence="3 4">
    <name type="scientific">Lactuca virosa</name>
    <dbReference type="NCBI Taxonomy" id="75947"/>
    <lineage>
        <taxon>Eukaryota</taxon>
        <taxon>Viridiplantae</taxon>
        <taxon>Streptophyta</taxon>
        <taxon>Embryophyta</taxon>
        <taxon>Tracheophyta</taxon>
        <taxon>Spermatophyta</taxon>
        <taxon>Magnoliopsida</taxon>
        <taxon>eudicotyledons</taxon>
        <taxon>Gunneridae</taxon>
        <taxon>Pentapetalae</taxon>
        <taxon>asterids</taxon>
        <taxon>campanulids</taxon>
        <taxon>Asterales</taxon>
        <taxon>Asteraceae</taxon>
        <taxon>Cichorioideae</taxon>
        <taxon>Cichorieae</taxon>
        <taxon>Lactucinae</taxon>
        <taxon>Lactuca</taxon>
    </lineage>
</organism>
<dbReference type="GO" id="GO:0016491">
    <property type="term" value="F:oxidoreductase activity"/>
    <property type="evidence" value="ECO:0007669"/>
    <property type="project" value="TreeGrafter"/>
</dbReference>
<dbReference type="Proteomes" id="UP001157418">
    <property type="component" value="Unassembled WGS sequence"/>
</dbReference>
<evidence type="ECO:0000256" key="1">
    <source>
        <dbReference type="ARBA" id="ARBA00010609"/>
    </source>
</evidence>
<dbReference type="InterPro" id="IPR011707">
    <property type="entry name" value="Cu-oxidase-like_N"/>
</dbReference>
<accession>A0AAU9LU10</accession>
<reference evidence="3 4" key="1">
    <citation type="submission" date="2022-01" db="EMBL/GenBank/DDBJ databases">
        <authorList>
            <person name="Xiong W."/>
            <person name="Schranz E."/>
        </authorList>
    </citation>
    <scope>NUCLEOTIDE SEQUENCE [LARGE SCALE GENOMIC DNA]</scope>
</reference>
<dbReference type="Pfam" id="PF07732">
    <property type="entry name" value="Cu-oxidase_3"/>
    <property type="match status" value="1"/>
</dbReference>
<evidence type="ECO:0000259" key="2">
    <source>
        <dbReference type="Pfam" id="PF07732"/>
    </source>
</evidence>
<comment type="similarity">
    <text evidence="1">Belongs to the multicopper oxidase family.</text>
</comment>
<comment type="caution">
    <text evidence="3">The sequence shown here is derived from an EMBL/GenBank/DDBJ whole genome shotgun (WGS) entry which is preliminary data.</text>
</comment>
<dbReference type="EMBL" id="CAKMRJ010000001">
    <property type="protein sequence ID" value="CAH1413130.1"/>
    <property type="molecule type" value="Genomic_DNA"/>
</dbReference>
<dbReference type="InterPro" id="IPR008972">
    <property type="entry name" value="Cupredoxin"/>
</dbReference>
<protein>
    <recommendedName>
        <fullName evidence="2">Plastocyanin-like domain-containing protein</fullName>
    </recommendedName>
</protein>
<proteinExistence type="inferred from homology"/>
<feature type="domain" description="Plastocyanin-like" evidence="2">
    <location>
        <begin position="4"/>
        <end position="81"/>
    </location>
</feature>
<dbReference type="InterPro" id="IPR045087">
    <property type="entry name" value="Cu-oxidase_fam"/>
</dbReference>
<dbReference type="PANTHER" id="PTHR11709:SF292">
    <property type="entry name" value="LACCASE-1"/>
    <property type="match status" value="1"/>
</dbReference>
<evidence type="ECO:0000313" key="3">
    <source>
        <dbReference type="EMBL" id="CAH1413130.1"/>
    </source>
</evidence>
<dbReference type="Gene3D" id="2.60.40.420">
    <property type="entry name" value="Cupredoxins - blue copper proteins"/>
    <property type="match status" value="1"/>
</dbReference>
<dbReference type="SUPFAM" id="SSF49503">
    <property type="entry name" value="Cupredoxins"/>
    <property type="match status" value="1"/>
</dbReference>
<dbReference type="GO" id="GO:0005507">
    <property type="term" value="F:copper ion binding"/>
    <property type="evidence" value="ECO:0007669"/>
    <property type="project" value="InterPro"/>
</dbReference>
<name>A0AAU9LU10_9ASTR</name>
<gene>
    <name evidence="3" type="ORF">LVIROSA_LOCUS1105</name>
</gene>
<sequence length="131" mass="15136">MKEIKVTNGVSINTTIHWHGIKQLRTGWADGPAYFTQCPIRPGQSYTYKFTVSGQRGTLWWHAHIAWQRATIYGAIIVYPRMPYKLSFTCNFQFIFSNAIDGDGGLQVWVVLKLGFLEKGIMWKQKHNNKK</sequence>